<feature type="compositionally biased region" description="Acidic residues" evidence="1">
    <location>
        <begin position="433"/>
        <end position="445"/>
    </location>
</feature>
<protein>
    <submittedName>
        <fullName evidence="2">Uncharacterized protein</fullName>
    </submittedName>
</protein>
<keyword evidence="3" id="KW-1185">Reference proteome</keyword>
<feature type="region of interest" description="Disordered" evidence="1">
    <location>
        <begin position="1"/>
        <end position="29"/>
    </location>
</feature>
<feature type="compositionally biased region" description="Basic and acidic residues" evidence="1">
    <location>
        <begin position="564"/>
        <end position="576"/>
    </location>
</feature>
<sequence>MARNNKAAKRRSTQTTWDKDPARPGAPSPLDVLMAWLTAPGNAERWRRENRKGLINEIIQKLHTHGFHDREPSDVQYKIRIMENSFASATAHLSQKKQVDAFQRGEADHKIVADVAKLCPQYRQLLQVFGKIPARKDPQVATNSSANGTAAAAAGGKGAAGEWKKALENKDLNGHGRAIAEETKQTKGGAKGGESASQKANRADEKELPSKKEQGLDGGKANVKQPNGAKAAEKGVAGSASTIANPSERSVVDAAANVIVDVAIGGAQVNDKNEETEKERAVSVNTVIEETAEEGTIADVDEDQSDDDAGRAGGQQEKEAEKAQVPSSSESESESSEEEEKPRARVAVKTGVRSPFKTKPKESESEDSSSNEEDSDEDNDESDSESEQEETEGEERIPLAQADEVEPTPSGDEEEQEEQSDVDEAEKSKAEEAGEEPDVEEEPDQVDSKKAGSNSSSSESSSDNSDTEKEVPPTQVKAPSQEEAESEDDEPKNDDDDNDVDMEEEGMENTIEHTDSDVQKPAEQSESELAEQSDAEVESEPPSPQRSTRKRSNSTEPSQITKQARRDDEAKDATRILEREVFIERAKQERDQRETLFNLERAKLECELQAKQVQLAMERSLARKKLLGAGIDPAEVDRVLPL</sequence>
<dbReference type="PANTHER" id="PTHR33324:SF2">
    <property type="entry name" value="MYB_SANT-LIKE DNA-BINDING DOMAIN-CONTAINING PROTEIN"/>
    <property type="match status" value="1"/>
</dbReference>
<organism evidence="2 3">
    <name type="scientific">Phytophthora oleae</name>
    <dbReference type="NCBI Taxonomy" id="2107226"/>
    <lineage>
        <taxon>Eukaryota</taxon>
        <taxon>Sar</taxon>
        <taxon>Stramenopiles</taxon>
        <taxon>Oomycota</taxon>
        <taxon>Peronosporomycetes</taxon>
        <taxon>Peronosporales</taxon>
        <taxon>Peronosporaceae</taxon>
        <taxon>Phytophthora</taxon>
    </lineage>
</organism>
<feature type="compositionally biased region" description="Acidic residues" evidence="1">
    <location>
        <begin position="364"/>
        <end position="393"/>
    </location>
</feature>
<comment type="caution">
    <text evidence="2">The sequence shown here is derived from an EMBL/GenBank/DDBJ whole genome shotgun (WGS) entry which is preliminary data.</text>
</comment>
<feature type="compositionally biased region" description="Acidic residues" evidence="1">
    <location>
        <begin position="403"/>
        <end position="424"/>
    </location>
</feature>
<feature type="compositionally biased region" description="Basic and acidic residues" evidence="1">
    <location>
        <begin position="201"/>
        <end position="215"/>
    </location>
</feature>
<accession>A0ABD3FNJ1</accession>
<feature type="region of interest" description="Disordered" evidence="1">
    <location>
        <begin position="138"/>
        <end position="250"/>
    </location>
</feature>
<evidence type="ECO:0000313" key="3">
    <source>
        <dbReference type="Proteomes" id="UP001632037"/>
    </source>
</evidence>
<dbReference type="EMBL" id="JBIMZQ010000011">
    <property type="protein sequence ID" value="KAL3668477.1"/>
    <property type="molecule type" value="Genomic_DNA"/>
</dbReference>
<dbReference type="Proteomes" id="UP001632037">
    <property type="component" value="Unassembled WGS sequence"/>
</dbReference>
<dbReference type="PANTHER" id="PTHR33324">
    <property type="entry name" value="EXPRESSED PROTEIN"/>
    <property type="match status" value="1"/>
</dbReference>
<proteinExistence type="predicted"/>
<feature type="compositionally biased region" description="Basic and acidic residues" evidence="1">
    <location>
        <begin position="162"/>
        <end position="185"/>
    </location>
</feature>
<feature type="compositionally biased region" description="Basic and acidic residues" evidence="1">
    <location>
        <begin position="271"/>
        <end position="281"/>
    </location>
</feature>
<feature type="compositionally biased region" description="Basic residues" evidence="1">
    <location>
        <begin position="1"/>
        <end position="12"/>
    </location>
</feature>
<evidence type="ECO:0000256" key="1">
    <source>
        <dbReference type="SAM" id="MobiDB-lite"/>
    </source>
</evidence>
<dbReference type="AlphaFoldDB" id="A0ABD3FNJ1"/>
<feature type="compositionally biased region" description="Basic and acidic residues" evidence="1">
    <location>
        <begin position="510"/>
        <end position="520"/>
    </location>
</feature>
<gene>
    <name evidence="2" type="ORF">V7S43_006560</name>
</gene>
<reference evidence="2 3" key="1">
    <citation type="submission" date="2024-09" db="EMBL/GenBank/DDBJ databases">
        <title>Genome sequencing and assembly of Phytophthora oleae, isolate VK10A, causative agent of rot of olive drupes.</title>
        <authorList>
            <person name="Conti Taguali S."/>
            <person name="Riolo M."/>
            <person name="La Spada F."/>
            <person name="Cacciola S.O."/>
            <person name="Dionisio G."/>
        </authorList>
    </citation>
    <scope>NUCLEOTIDE SEQUENCE [LARGE SCALE GENOMIC DNA]</scope>
    <source>
        <strain evidence="2 3">VK10A</strain>
    </source>
</reference>
<name>A0ABD3FNJ1_9STRA</name>
<feature type="compositionally biased region" description="Polar residues" evidence="1">
    <location>
        <begin position="239"/>
        <end position="248"/>
    </location>
</feature>
<feature type="compositionally biased region" description="Acidic residues" evidence="1">
    <location>
        <begin position="525"/>
        <end position="539"/>
    </location>
</feature>
<feature type="region of interest" description="Disordered" evidence="1">
    <location>
        <begin position="265"/>
        <end position="576"/>
    </location>
</feature>
<feature type="compositionally biased region" description="Low complexity" evidence="1">
    <location>
        <begin position="453"/>
        <end position="464"/>
    </location>
</feature>
<evidence type="ECO:0000313" key="2">
    <source>
        <dbReference type="EMBL" id="KAL3668477.1"/>
    </source>
</evidence>
<feature type="compositionally biased region" description="Low complexity" evidence="1">
    <location>
        <begin position="141"/>
        <end position="154"/>
    </location>
</feature>
<feature type="compositionally biased region" description="Acidic residues" evidence="1">
    <location>
        <begin position="482"/>
        <end position="507"/>
    </location>
</feature>